<reference evidence="1 2" key="1">
    <citation type="journal article" date="2019" name="Genome Biol. Evol.">
        <title>Insights into the evolution of the New World diploid cottons (Gossypium, subgenus Houzingenia) based on genome sequencing.</title>
        <authorList>
            <person name="Grover C.E."/>
            <person name="Arick M.A. 2nd"/>
            <person name="Thrash A."/>
            <person name="Conover J.L."/>
            <person name="Sanders W.S."/>
            <person name="Peterson D.G."/>
            <person name="Frelichowski J.E."/>
            <person name="Scheffler J.A."/>
            <person name="Scheffler B.E."/>
            <person name="Wendel J.F."/>
        </authorList>
    </citation>
    <scope>NUCLEOTIDE SEQUENCE [LARGE SCALE GENOMIC DNA]</scope>
    <source>
        <strain evidence="1">0</strain>
        <tissue evidence="1">Leaf</tissue>
    </source>
</reference>
<comment type="caution">
    <text evidence="1">The sequence shown here is derived from an EMBL/GenBank/DDBJ whole genome shotgun (WGS) entry which is preliminary data.</text>
</comment>
<dbReference type="EMBL" id="JABFAD010000007">
    <property type="protein sequence ID" value="MBA0803198.1"/>
    <property type="molecule type" value="Genomic_DNA"/>
</dbReference>
<sequence length="20" mass="2567">MTNFHIRKRSSHWERCSNNY</sequence>
<evidence type="ECO:0000313" key="1">
    <source>
        <dbReference type="EMBL" id="MBA0803198.1"/>
    </source>
</evidence>
<protein>
    <submittedName>
        <fullName evidence="1">Uncharacterized protein</fullName>
    </submittedName>
</protein>
<keyword evidence="2" id="KW-1185">Reference proteome</keyword>
<dbReference type="Proteomes" id="UP000593560">
    <property type="component" value="Unassembled WGS sequence"/>
</dbReference>
<proteinExistence type="predicted"/>
<dbReference type="OrthoDB" id="994021at2759"/>
<dbReference type="AlphaFoldDB" id="A0A7J9H0T4"/>
<name>A0A7J9H0T4_9ROSI</name>
<accession>A0A7J9H0T4</accession>
<evidence type="ECO:0000313" key="2">
    <source>
        <dbReference type="Proteomes" id="UP000593560"/>
    </source>
</evidence>
<gene>
    <name evidence="1" type="ORF">Gohar_013438</name>
</gene>
<organism evidence="1 2">
    <name type="scientific">Gossypium harknessii</name>
    <dbReference type="NCBI Taxonomy" id="34285"/>
    <lineage>
        <taxon>Eukaryota</taxon>
        <taxon>Viridiplantae</taxon>
        <taxon>Streptophyta</taxon>
        <taxon>Embryophyta</taxon>
        <taxon>Tracheophyta</taxon>
        <taxon>Spermatophyta</taxon>
        <taxon>Magnoliopsida</taxon>
        <taxon>eudicotyledons</taxon>
        <taxon>Gunneridae</taxon>
        <taxon>Pentapetalae</taxon>
        <taxon>rosids</taxon>
        <taxon>malvids</taxon>
        <taxon>Malvales</taxon>
        <taxon>Malvaceae</taxon>
        <taxon>Malvoideae</taxon>
        <taxon>Gossypium</taxon>
    </lineage>
</organism>